<keyword evidence="2" id="KW-1185">Reference proteome</keyword>
<dbReference type="AlphaFoldDB" id="M1A3G1"/>
<dbReference type="InParanoid" id="M1A3G1"/>
<protein>
    <submittedName>
        <fullName evidence="1">Uncharacterized protein</fullName>
    </submittedName>
</protein>
<dbReference type="Gramene" id="PGSC0003DMT400013902">
    <property type="protein sequence ID" value="PGSC0003DMT400013902"/>
    <property type="gene ID" value="PGSC0003DMG400005441"/>
</dbReference>
<dbReference type="PANTHER" id="PTHR33180">
    <property type="entry name" value="PHOTOSYSTEM II CP43 REACTION CENTER PROTEIN"/>
    <property type="match status" value="1"/>
</dbReference>
<dbReference type="PANTHER" id="PTHR33180:SF31">
    <property type="entry name" value="POLYPROTEIN PROTEIN"/>
    <property type="match status" value="1"/>
</dbReference>
<dbReference type="PaxDb" id="4113-PGSC0003DMT400013902"/>
<reference evidence="1" key="2">
    <citation type="submission" date="2015-06" db="UniProtKB">
        <authorList>
            <consortium name="EnsemblPlants"/>
        </authorList>
    </citation>
    <scope>IDENTIFICATION</scope>
    <source>
        <strain evidence="1">DM1-3 516 R44</strain>
    </source>
</reference>
<dbReference type="Proteomes" id="UP000011115">
    <property type="component" value="Unassembled WGS sequence"/>
</dbReference>
<name>M1A3G1_SOLTU</name>
<evidence type="ECO:0000313" key="2">
    <source>
        <dbReference type="Proteomes" id="UP000011115"/>
    </source>
</evidence>
<dbReference type="EnsemblPlants" id="PGSC0003DMT400013902">
    <property type="protein sequence ID" value="PGSC0003DMT400013902"/>
    <property type="gene ID" value="PGSC0003DMG400005441"/>
</dbReference>
<organism evidence="1 2">
    <name type="scientific">Solanum tuberosum</name>
    <name type="common">Potato</name>
    <dbReference type="NCBI Taxonomy" id="4113"/>
    <lineage>
        <taxon>Eukaryota</taxon>
        <taxon>Viridiplantae</taxon>
        <taxon>Streptophyta</taxon>
        <taxon>Embryophyta</taxon>
        <taxon>Tracheophyta</taxon>
        <taxon>Spermatophyta</taxon>
        <taxon>Magnoliopsida</taxon>
        <taxon>eudicotyledons</taxon>
        <taxon>Gunneridae</taxon>
        <taxon>Pentapetalae</taxon>
        <taxon>asterids</taxon>
        <taxon>lamiids</taxon>
        <taxon>Solanales</taxon>
        <taxon>Solanaceae</taxon>
        <taxon>Solanoideae</taxon>
        <taxon>Solaneae</taxon>
        <taxon>Solanum</taxon>
    </lineage>
</organism>
<sequence>MARPKVTGRDMSPRKQAHGIIINVEMTASRAKTTKLPPKGSNGKGKAPVIVTLEEASSNSEGVYETHLTTSDNLVPKGKKKASAFKLVYFVMVRGKKVKCCCSDMNEIGHLAQYANVHASRVEVVMSRMIEGAIGAALAPIRAEMRKYGVRIEGHKLALDFLTMRIEECEKE</sequence>
<accession>M1A3G1</accession>
<proteinExistence type="predicted"/>
<dbReference type="HOGENOM" id="CLU_1557956_0_0_1"/>
<reference evidence="2" key="1">
    <citation type="journal article" date="2011" name="Nature">
        <title>Genome sequence and analysis of the tuber crop potato.</title>
        <authorList>
            <consortium name="The Potato Genome Sequencing Consortium"/>
        </authorList>
    </citation>
    <scope>NUCLEOTIDE SEQUENCE [LARGE SCALE GENOMIC DNA]</scope>
    <source>
        <strain evidence="2">cv. DM1-3 516 R44</strain>
    </source>
</reference>
<evidence type="ECO:0000313" key="1">
    <source>
        <dbReference type="EnsemblPlants" id="PGSC0003DMT400013902"/>
    </source>
</evidence>